<keyword evidence="5" id="KW-0762">Sugar transport</keyword>
<dbReference type="AlphaFoldDB" id="A0A8J3DGN6"/>
<evidence type="ECO:0000256" key="10">
    <source>
        <dbReference type="ARBA" id="ARBA00023114"/>
    </source>
</evidence>
<protein>
    <submittedName>
        <fullName evidence="18">Capsule polysaccharide transporter</fullName>
    </submittedName>
</protein>
<evidence type="ECO:0000256" key="3">
    <source>
        <dbReference type="ARBA" id="ARBA00022448"/>
    </source>
</evidence>
<evidence type="ECO:0000259" key="17">
    <source>
        <dbReference type="Pfam" id="PF22461"/>
    </source>
</evidence>
<proteinExistence type="inferred from homology"/>
<dbReference type="InterPro" id="IPR049712">
    <property type="entry name" value="Poly_export"/>
</dbReference>
<dbReference type="EMBL" id="BMZO01000004">
    <property type="protein sequence ID" value="GHC69563.1"/>
    <property type="molecule type" value="Genomic_DNA"/>
</dbReference>
<dbReference type="GO" id="GO:0009279">
    <property type="term" value="C:cell outer membrane"/>
    <property type="evidence" value="ECO:0007669"/>
    <property type="project" value="UniProtKB-SubCell"/>
</dbReference>
<keyword evidence="14" id="KW-0449">Lipoprotein</keyword>
<evidence type="ECO:0000256" key="5">
    <source>
        <dbReference type="ARBA" id="ARBA00022597"/>
    </source>
</evidence>
<evidence type="ECO:0000256" key="8">
    <source>
        <dbReference type="ARBA" id="ARBA00023047"/>
    </source>
</evidence>
<feature type="domain" description="SLBB" evidence="17">
    <location>
        <begin position="164"/>
        <end position="236"/>
    </location>
</feature>
<dbReference type="InterPro" id="IPR003715">
    <property type="entry name" value="Poly_export_N"/>
</dbReference>
<dbReference type="Pfam" id="PF22461">
    <property type="entry name" value="SLBB_2"/>
    <property type="match status" value="2"/>
</dbReference>
<evidence type="ECO:0000256" key="11">
    <source>
        <dbReference type="ARBA" id="ARBA00023136"/>
    </source>
</evidence>
<reference evidence="18" key="1">
    <citation type="journal article" date="2014" name="Int. J. Syst. Evol. Microbiol.">
        <title>Complete genome sequence of Corynebacterium casei LMG S-19264T (=DSM 44701T), isolated from a smear-ripened cheese.</title>
        <authorList>
            <consortium name="US DOE Joint Genome Institute (JGI-PGF)"/>
            <person name="Walter F."/>
            <person name="Albersmeier A."/>
            <person name="Kalinowski J."/>
            <person name="Ruckert C."/>
        </authorList>
    </citation>
    <scope>NUCLEOTIDE SEQUENCE</scope>
    <source>
        <strain evidence="18">KCTC 42097</strain>
    </source>
</reference>
<comment type="caution">
    <text evidence="18">The sequence shown here is derived from an EMBL/GenBank/DDBJ whole genome shotgun (WGS) entry which is preliminary data.</text>
</comment>
<evidence type="ECO:0000256" key="7">
    <source>
        <dbReference type="ARBA" id="ARBA00022729"/>
    </source>
</evidence>
<dbReference type="GO" id="GO:0015288">
    <property type="term" value="F:porin activity"/>
    <property type="evidence" value="ECO:0007669"/>
    <property type="project" value="UniProtKB-KW"/>
</dbReference>
<comment type="subcellular location">
    <subcellularLocation>
        <location evidence="1">Cell outer membrane</location>
        <topology evidence="1">Multi-pass membrane protein</topology>
    </subcellularLocation>
</comment>
<keyword evidence="7 15" id="KW-0732">Signal</keyword>
<evidence type="ECO:0000256" key="14">
    <source>
        <dbReference type="ARBA" id="ARBA00023288"/>
    </source>
</evidence>
<keyword evidence="13" id="KW-0998">Cell outer membrane</keyword>
<evidence type="ECO:0000256" key="12">
    <source>
        <dbReference type="ARBA" id="ARBA00023139"/>
    </source>
</evidence>
<name>A0A8J3DGN6_9HYPH</name>
<keyword evidence="6" id="KW-0812">Transmembrane</keyword>
<dbReference type="Gene3D" id="3.10.560.10">
    <property type="entry name" value="Outer membrane lipoprotein wza domain like"/>
    <property type="match status" value="2"/>
</dbReference>
<feature type="domain" description="SLBB" evidence="17">
    <location>
        <begin position="247"/>
        <end position="342"/>
    </location>
</feature>
<keyword evidence="12" id="KW-0564">Palmitate</keyword>
<dbReference type="PANTHER" id="PTHR33619">
    <property type="entry name" value="POLYSACCHARIDE EXPORT PROTEIN GFCE-RELATED"/>
    <property type="match status" value="1"/>
</dbReference>
<keyword evidence="3" id="KW-0813">Transport</keyword>
<keyword evidence="19" id="KW-1185">Reference proteome</keyword>
<dbReference type="PROSITE" id="PS51257">
    <property type="entry name" value="PROKAR_LIPOPROTEIN"/>
    <property type="match status" value="1"/>
</dbReference>
<evidence type="ECO:0000256" key="1">
    <source>
        <dbReference type="ARBA" id="ARBA00004571"/>
    </source>
</evidence>
<evidence type="ECO:0000256" key="13">
    <source>
        <dbReference type="ARBA" id="ARBA00023237"/>
    </source>
</evidence>
<keyword evidence="11" id="KW-0472">Membrane</keyword>
<keyword evidence="10" id="KW-0626">Porin</keyword>
<evidence type="ECO:0000313" key="19">
    <source>
        <dbReference type="Proteomes" id="UP000641137"/>
    </source>
</evidence>
<comment type="similarity">
    <text evidence="2">Belongs to the BexD/CtrA/VexA family.</text>
</comment>
<reference evidence="18" key="2">
    <citation type="submission" date="2020-09" db="EMBL/GenBank/DDBJ databases">
        <authorList>
            <person name="Sun Q."/>
            <person name="Kim S."/>
        </authorList>
    </citation>
    <scope>NUCLEOTIDE SEQUENCE</scope>
    <source>
        <strain evidence="18">KCTC 42097</strain>
    </source>
</reference>
<dbReference type="GO" id="GO:0046930">
    <property type="term" value="C:pore complex"/>
    <property type="evidence" value="ECO:0007669"/>
    <property type="project" value="UniProtKB-KW"/>
</dbReference>
<dbReference type="InterPro" id="IPR054765">
    <property type="entry name" value="SLBB_dom"/>
</dbReference>
<feature type="domain" description="Polysaccharide export protein N-terminal" evidence="16">
    <location>
        <begin position="72"/>
        <end position="156"/>
    </location>
</feature>
<feature type="signal peptide" evidence="15">
    <location>
        <begin position="1"/>
        <end position="19"/>
    </location>
</feature>
<organism evidence="18 19">
    <name type="scientific">Limoniibacter endophyticus</name>
    <dbReference type="NCBI Taxonomy" id="1565040"/>
    <lineage>
        <taxon>Bacteria</taxon>
        <taxon>Pseudomonadati</taxon>
        <taxon>Pseudomonadota</taxon>
        <taxon>Alphaproteobacteria</taxon>
        <taxon>Hyphomicrobiales</taxon>
        <taxon>Bartonellaceae</taxon>
        <taxon>Limoniibacter</taxon>
    </lineage>
</organism>
<dbReference type="RefSeq" id="WP_189489415.1">
    <property type="nucleotide sequence ID" value="NZ_BMZO01000004.1"/>
</dbReference>
<sequence>MRKFLPVVFVALLSACAMSADGPKASAVKNGRLPHTHEKIPVVELADAPMGPHVTAYAPADKGLVTLRSVTRADTRLKRGDTIEVTIFDTGEEAVFSSTDSKTLNLGRFTVDQSGYVIMPFVGRQHVLDSTADALSTQIVNGLKGQAVNPQAVVTVVDKPSNGINVSGGVKAPGLFPLTAKRERVLDALALAGGASVETANVTVIRDKSRATAPLSRILRESAQNIVLSAGDQIIVDGDNPSFTAFGAFKNVGEFEFEPGKLTLAQALARAGGLLDSRANPRDFYVLRNEKVANSAAAASAGKSPDAPFITVKPIIYRVNLRDVSNFLLMQQFHIQDGDILYASNAGLVDAAKIVTVFQKGAETAAAPPPGAGN</sequence>
<evidence type="ECO:0000256" key="9">
    <source>
        <dbReference type="ARBA" id="ARBA00023065"/>
    </source>
</evidence>
<dbReference type="PANTHER" id="PTHR33619:SF3">
    <property type="entry name" value="POLYSACCHARIDE EXPORT PROTEIN GFCE-RELATED"/>
    <property type="match status" value="1"/>
</dbReference>
<gene>
    <name evidence="18" type="primary">bexD</name>
    <name evidence="18" type="ORF">GCM10010136_15530</name>
</gene>
<keyword evidence="9" id="KW-0406">Ion transport</keyword>
<evidence type="ECO:0000313" key="18">
    <source>
        <dbReference type="EMBL" id="GHC69563.1"/>
    </source>
</evidence>
<dbReference type="Proteomes" id="UP000641137">
    <property type="component" value="Unassembled WGS sequence"/>
</dbReference>
<dbReference type="Gene3D" id="3.30.1950.10">
    <property type="entry name" value="wza like domain"/>
    <property type="match status" value="1"/>
</dbReference>
<evidence type="ECO:0000256" key="2">
    <source>
        <dbReference type="ARBA" id="ARBA00009450"/>
    </source>
</evidence>
<feature type="chain" id="PRO_5035285714" evidence="15">
    <location>
        <begin position="20"/>
        <end position="374"/>
    </location>
</feature>
<dbReference type="Pfam" id="PF02563">
    <property type="entry name" value="Poly_export"/>
    <property type="match status" value="1"/>
</dbReference>
<evidence type="ECO:0000256" key="4">
    <source>
        <dbReference type="ARBA" id="ARBA00022452"/>
    </source>
</evidence>
<keyword evidence="8" id="KW-0625">Polysaccharide transport</keyword>
<evidence type="ECO:0000256" key="15">
    <source>
        <dbReference type="SAM" id="SignalP"/>
    </source>
</evidence>
<keyword evidence="4" id="KW-1134">Transmembrane beta strand</keyword>
<dbReference type="GO" id="GO:0006811">
    <property type="term" value="P:monoatomic ion transport"/>
    <property type="evidence" value="ECO:0007669"/>
    <property type="project" value="UniProtKB-KW"/>
</dbReference>
<evidence type="ECO:0000259" key="16">
    <source>
        <dbReference type="Pfam" id="PF02563"/>
    </source>
</evidence>
<dbReference type="GO" id="GO:0015159">
    <property type="term" value="F:polysaccharide transmembrane transporter activity"/>
    <property type="evidence" value="ECO:0007669"/>
    <property type="project" value="InterPro"/>
</dbReference>
<evidence type="ECO:0000256" key="6">
    <source>
        <dbReference type="ARBA" id="ARBA00022692"/>
    </source>
</evidence>
<accession>A0A8J3DGN6</accession>